<accession>A0A822L9U7</accession>
<name>A0A822L9U7_MICAE</name>
<gene>
    <name evidence="1" type="ORF">MICCA_1960001</name>
</gene>
<reference evidence="1 2" key="1">
    <citation type="submission" date="2012-04" db="EMBL/GenBank/DDBJ databases">
        <authorList>
            <person name="Genoscope - CEA"/>
        </authorList>
    </citation>
    <scope>NUCLEOTIDE SEQUENCE [LARGE SCALE GENOMIC DNA]</scope>
    <source>
        <strain evidence="1 2">9432</strain>
    </source>
</reference>
<organism evidence="1 2">
    <name type="scientific">Microcystis aeruginosa PCC 9432</name>
    <dbReference type="NCBI Taxonomy" id="1160280"/>
    <lineage>
        <taxon>Bacteria</taxon>
        <taxon>Bacillati</taxon>
        <taxon>Cyanobacteriota</taxon>
        <taxon>Cyanophyceae</taxon>
        <taxon>Oscillatoriophycideae</taxon>
        <taxon>Chroococcales</taxon>
        <taxon>Microcystaceae</taxon>
        <taxon>Microcystis</taxon>
    </lineage>
</organism>
<evidence type="ECO:0000313" key="2">
    <source>
        <dbReference type="Proteomes" id="UP000005806"/>
    </source>
</evidence>
<comment type="caution">
    <text evidence="1">The sequence shown here is derived from an EMBL/GenBank/DDBJ whole genome shotgun (WGS) entry which is preliminary data.</text>
</comment>
<dbReference type="AlphaFoldDB" id="A0A822L9U7"/>
<dbReference type="Proteomes" id="UP000005806">
    <property type="component" value="Unassembled WGS sequence"/>
</dbReference>
<protein>
    <submittedName>
        <fullName evidence="1">Similar to tr/Q70JS6/Q70JS6</fullName>
    </submittedName>
</protein>
<proteinExistence type="predicted"/>
<sequence>MEDNLQRFINPREVIFEEMKRECLKMYVNGLGFRAIERGKNVHLLMSFNHI</sequence>
<evidence type="ECO:0000313" key="1">
    <source>
        <dbReference type="EMBL" id="CCH91940.1"/>
    </source>
</evidence>
<dbReference type="EMBL" id="CAIH01000108">
    <property type="protein sequence ID" value="CCH91940.1"/>
    <property type="molecule type" value="Genomic_DNA"/>
</dbReference>